<proteinExistence type="predicted"/>
<organism evidence="2 3">
    <name type="scientific">Streptomyces phaeochromogenes</name>
    <dbReference type="NCBI Taxonomy" id="1923"/>
    <lineage>
        <taxon>Bacteria</taxon>
        <taxon>Bacillati</taxon>
        <taxon>Actinomycetota</taxon>
        <taxon>Actinomycetes</taxon>
        <taxon>Kitasatosporales</taxon>
        <taxon>Streptomycetaceae</taxon>
        <taxon>Streptomyces</taxon>
        <taxon>Streptomyces phaeochromogenes group</taxon>
    </lineage>
</organism>
<dbReference type="Proteomes" id="UP001340816">
    <property type="component" value="Chromosome"/>
</dbReference>
<evidence type="ECO:0000313" key="3">
    <source>
        <dbReference type="Proteomes" id="UP001340816"/>
    </source>
</evidence>
<reference evidence="2 3" key="1">
    <citation type="submission" date="2022-10" db="EMBL/GenBank/DDBJ databases">
        <title>The complete genomes of actinobacterial strains from the NBC collection.</title>
        <authorList>
            <person name="Joergensen T.S."/>
            <person name="Alvarez Arevalo M."/>
            <person name="Sterndorff E.B."/>
            <person name="Faurdal D."/>
            <person name="Vuksanovic O."/>
            <person name="Mourched A.-S."/>
            <person name="Charusanti P."/>
            <person name="Shaw S."/>
            <person name="Blin K."/>
            <person name="Weber T."/>
        </authorList>
    </citation>
    <scope>NUCLEOTIDE SEQUENCE [LARGE SCALE GENOMIC DNA]</scope>
    <source>
        <strain evidence="2 3">NBC 01752</strain>
    </source>
</reference>
<evidence type="ECO:0000313" key="2">
    <source>
        <dbReference type="EMBL" id="WSD20252.1"/>
    </source>
</evidence>
<name>A0ABZ1HRU6_STRPH</name>
<feature type="compositionally biased region" description="Pro residues" evidence="1">
    <location>
        <begin position="174"/>
        <end position="187"/>
    </location>
</feature>
<accession>A0ABZ1HRU6</accession>
<feature type="region of interest" description="Disordered" evidence="1">
    <location>
        <begin position="158"/>
        <end position="257"/>
    </location>
</feature>
<gene>
    <name evidence="2" type="ORF">OHB35_47340</name>
</gene>
<sequence length="257" mass="27447">MTTTEDFRPTHVVPQDGLPAWEAPDPTRPTVPLDALLPVRLVERRGDWGHVLCANGWSAWVDGRLLLAVPQEPPAAGQPLARTADPRPLLARVEETVGRYRQTVEELAAGRLDGEEFHGRTQGMKVGIVVDGEAVWLYEAEHERWVYCDGNRLSTYATPKPVEDGPAPHGEAAPEPPAAARPEPPASGDPEPTQVVPGIAPEPTKAVGDTGPEPTRVVGNTDPEPTQVVGDTGPEPPEPGEDRGHAPTRFVTGDGDG</sequence>
<evidence type="ECO:0000256" key="1">
    <source>
        <dbReference type="SAM" id="MobiDB-lite"/>
    </source>
</evidence>
<feature type="region of interest" description="Disordered" evidence="1">
    <location>
        <begin position="1"/>
        <end position="26"/>
    </location>
</feature>
<keyword evidence="3" id="KW-1185">Reference proteome</keyword>
<dbReference type="EMBL" id="CP109135">
    <property type="protein sequence ID" value="WSD20252.1"/>
    <property type="molecule type" value="Genomic_DNA"/>
</dbReference>
<protein>
    <submittedName>
        <fullName evidence="2">Uncharacterized protein</fullName>
    </submittedName>
</protein>
<dbReference type="RefSeq" id="WP_326762029.1">
    <property type="nucleotide sequence ID" value="NZ_CP109135.1"/>
</dbReference>